<dbReference type="SUPFAM" id="SSF90123">
    <property type="entry name" value="ABC transporter transmembrane region"/>
    <property type="match status" value="1"/>
</dbReference>
<comment type="subcellular location">
    <subcellularLocation>
        <location evidence="1">Membrane</location>
        <topology evidence="1">Multi-pass membrane protein</topology>
    </subcellularLocation>
</comment>
<evidence type="ECO:0000259" key="9">
    <source>
        <dbReference type="PROSITE" id="PS50929"/>
    </source>
</evidence>
<dbReference type="PANTHER" id="PTHR43394:SF17">
    <property type="entry name" value="MITOCHONDRIAL POTASSIUM CHANNEL ATP-BINDING SUBUNIT"/>
    <property type="match status" value="1"/>
</dbReference>
<dbReference type="InterPro" id="IPR039421">
    <property type="entry name" value="Type_1_exporter"/>
</dbReference>
<accession>A0A0M3J9V2</accession>
<dbReference type="GO" id="GO:0015421">
    <property type="term" value="F:ABC-type oligopeptide transporter activity"/>
    <property type="evidence" value="ECO:0007669"/>
    <property type="project" value="TreeGrafter"/>
</dbReference>
<dbReference type="InterPro" id="IPR036640">
    <property type="entry name" value="ABC1_TM_sf"/>
</dbReference>
<protein>
    <submittedName>
        <fullName evidence="10">ABC transmembrane type-1 domain-containing protein</fullName>
    </submittedName>
</protein>
<evidence type="ECO:0000256" key="5">
    <source>
        <dbReference type="ARBA" id="ARBA00022989"/>
    </source>
</evidence>
<evidence type="ECO:0000313" key="10">
    <source>
        <dbReference type="WBParaSite" id="ASIM_0000437101-mRNA-1"/>
    </source>
</evidence>
<evidence type="ECO:0000256" key="1">
    <source>
        <dbReference type="ARBA" id="ARBA00004141"/>
    </source>
</evidence>
<keyword evidence="5 8" id="KW-1133">Transmembrane helix</keyword>
<evidence type="ECO:0000256" key="7">
    <source>
        <dbReference type="ARBA" id="ARBA00023136"/>
    </source>
</evidence>
<keyword evidence="7 8" id="KW-0472">Membrane</keyword>
<evidence type="ECO:0000256" key="8">
    <source>
        <dbReference type="SAM" id="Phobius"/>
    </source>
</evidence>
<keyword evidence="3" id="KW-0813">Transport</keyword>
<name>A0A0M3J9V2_ANISI</name>
<dbReference type="InterPro" id="IPR011527">
    <property type="entry name" value="ABC1_TM_dom"/>
</dbReference>
<sequence>LTRLHPIGVKLLFSYAAQAVLTFLYITFLSVMGERIATDLRMTLFERLLHQDMSFYDSTLTGELNARLSADVQEFKSSLKLTLAQGLKTFTQTGGCMISLFMISPKMTMITMTSMPLVIVIGTVFGSLLRKLSRRSQAQNAIAAAVADEAFANIRTVRAFAMENQEIAFVFDI</sequence>
<feature type="transmembrane region" description="Helical" evidence="8">
    <location>
        <begin position="12"/>
        <end position="32"/>
    </location>
</feature>
<dbReference type="Pfam" id="PF00664">
    <property type="entry name" value="ABC_membrane"/>
    <property type="match status" value="1"/>
</dbReference>
<reference evidence="10" key="1">
    <citation type="submission" date="2017-02" db="UniProtKB">
        <authorList>
            <consortium name="WormBaseParasite"/>
        </authorList>
    </citation>
    <scope>IDENTIFICATION</scope>
</reference>
<evidence type="ECO:0000256" key="6">
    <source>
        <dbReference type="ARBA" id="ARBA00023065"/>
    </source>
</evidence>
<keyword evidence="6" id="KW-0406">Ion transport</keyword>
<proteinExistence type="inferred from homology"/>
<dbReference type="PANTHER" id="PTHR43394">
    <property type="entry name" value="ATP-DEPENDENT PERMEASE MDL1, MITOCHONDRIAL"/>
    <property type="match status" value="1"/>
</dbReference>
<evidence type="ECO:0000256" key="2">
    <source>
        <dbReference type="ARBA" id="ARBA00007577"/>
    </source>
</evidence>
<evidence type="ECO:0000256" key="4">
    <source>
        <dbReference type="ARBA" id="ARBA00022692"/>
    </source>
</evidence>
<dbReference type="Gene3D" id="1.20.1560.10">
    <property type="entry name" value="ABC transporter type 1, transmembrane domain"/>
    <property type="match status" value="1"/>
</dbReference>
<dbReference type="GO" id="GO:0006811">
    <property type="term" value="P:monoatomic ion transport"/>
    <property type="evidence" value="ECO:0007669"/>
    <property type="project" value="UniProtKB-KW"/>
</dbReference>
<evidence type="ECO:0000256" key="3">
    <source>
        <dbReference type="ARBA" id="ARBA00022448"/>
    </source>
</evidence>
<dbReference type="GO" id="GO:0005743">
    <property type="term" value="C:mitochondrial inner membrane"/>
    <property type="evidence" value="ECO:0007669"/>
    <property type="project" value="TreeGrafter"/>
</dbReference>
<comment type="similarity">
    <text evidence="2">Belongs to the ABC transporter superfamily. ABCB family. Multidrug resistance exporter (TC 3.A.1.201) subfamily.</text>
</comment>
<dbReference type="PROSITE" id="PS50929">
    <property type="entry name" value="ABC_TM1F"/>
    <property type="match status" value="1"/>
</dbReference>
<dbReference type="WBParaSite" id="ASIM_0000437101-mRNA-1">
    <property type="protein sequence ID" value="ASIM_0000437101-mRNA-1"/>
    <property type="gene ID" value="ASIM_0000437101"/>
</dbReference>
<dbReference type="AlphaFoldDB" id="A0A0M3J9V2"/>
<keyword evidence="4 8" id="KW-0812">Transmembrane</keyword>
<dbReference type="GO" id="GO:0005524">
    <property type="term" value="F:ATP binding"/>
    <property type="evidence" value="ECO:0007669"/>
    <property type="project" value="InterPro"/>
</dbReference>
<dbReference type="GO" id="GO:0090374">
    <property type="term" value="P:oligopeptide export from mitochondrion"/>
    <property type="evidence" value="ECO:0007669"/>
    <property type="project" value="TreeGrafter"/>
</dbReference>
<feature type="transmembrane region" description="Helical" evidence="8">
    <location>
        <begin position="109"/>
        <end position="129"/>
    </location>
</feature>
<organism evidence="10">
    <name type="scientific">Anisakis simplex</name>
    <name type="common">Herring worm</name>
    <dbReference type="NCBI Taxonomy" id="6269"/>
    <lineage>
        <taxon>Eukaryota</taxon>
        <taxon>Metazoa</taxon>
        <taxon>Ecdysozoa</taxon>
        <taxon>Nematoda</taxon>
        <taxon>Chromadorea</taxon>
        <taxon>Rhabditida</taxon>
        <taxon>Spirurina</taxon>
        <taxon>Ascaridomorpha</taxon>
        <taxon>Ascaridoidea</taxon>
        <taxon>Anisakidae</taxon>
        <taxon>Anisakis</taxon>
        <taxon>Anisakis simplex complex</taxon>
    </lineage>
</organism>
<feature type="domain" description="ABC transmembrane type-1" evidence="9">
    <location>
        <begin position="1"/>
        <end position="173"/>
    </location>
</feature>